<accession>A0A2W7FZ69</accession>
<feature type="transmembrane region" description="Helical" evidence="1">
    <location>
        <begin position="114"/>
        <end position="132"/>
    </location>
</feature>
<keyword evidence="1" id="KW-0812">Transmembrane</keyword>
<keyword evidence="1" id="KW-1133">Transmembrane helix</keyword>
<dbReference type="RefSeq" id="WP_111518766.1">
    <property type="nucleotide sequence ID" value="NZ_QKUB01000009.1"/>
</dbReference>
<evidence type="ECO:0000313" key="2">
    <source>
        <dbReference type="EMBL" id="PZV99236.1"/>
    </source>
</evidence>
<protein>
    <submittedName>
        <fullName evidence="2">Uncharacterized protein</fullName>
    </submittedName>
</protein>
<feature type="transmembrane region" description="Helical" evidence="1">
    <location>
        <begin position="6"/>
        <end position="24"/>
    </location>
</feature>
<keyword evidence="1" id="KW-0472">Membrane</keyword>
<keyword evidence="3" id="KW-1185">Reference proteome</keyword>
<proteinExistence type="predicted"/>
<sequence length="256" mass="30956">MSDPFFIIVISIFVPILIVGIVLIHSIPYVHAKKTSNIYNIKIESKKAVLSQSIRLPKETFNNFYIFIKREKIYLSLLFVLILFLFLLNLIMTLEPYFIFWKNDRKAIKWSFDWISIPIFIFVIGYPLFWFIKELVKINKTKKIIDDWVIQNEKLPQWNKQIEKPLDYDKFKNIILYEDFELKIPVFKNSKTHFYINKIFNSKKPFIKDNKIDIPKLLYFLLFDYDSGIQINNVTYSKEYFLYFIGEFLNNDFSRQ</sequence>
<dbReference type="OrthoDB" id="396999at2"/>
<organism evidence="2 3">
    <name type="scientific">Metamycoplasma auris</name>
    <dbReference type="NCBI Taxonomy" id="51363"/>
    <lineage>
        <taxon>Bacteria</taxon>
        <taxon>Bacillati</taxon>
        <taxon>Mycoplasmatota</taxon>
        <taxon>Mycoplasmoidales</taxon>
        <taxon>Metamycoplasmataceae</taxon>
        <taxon>Metamycoplasma</taxon>
    </lineage>
</organism>
<dbReference type="AlphaFoldDB" id="A0A2W7FZ69"/>
<gene>
    <name evidence="2" type="ORF">BCF89_1094</name>
</gene>
<dbReference type="EMBL" id="QKUB01000009">
    <property type="protein sequence ID" value="PZV99236.1"/>
    <property type="molecule type" value="Genomic_DNA"/>
</dbReference>
<evidence type="ECO:0000313" key="3">
    <source>
        <dbReference type="Proteomes" id="UP000249646"/>
    </source>
</evidence>
<comment type="caution">
    <text evidence="2">The sequence shown here is derived from an EMBL/GenBank/DDBJ whole genome shotgun (WGS) entry which is preliminary data.</text>
</comment>
<name>A0A2W7FZ69_9BACT</name>
<feature type="transmembrane region" description="Helical" evidence="1">
    <location>
        <begin position="73"/>
        <end position="94"/>
    </location>
</feature>
<reference evidence="2 3" key="1">
    <citation type="submission" date="2018-06" db="EMBL/GenBank/DDBJ databases">
        <title>Genomic Encyclopedia of Archaeal and Bacterial Type Strains, Phase II (KMG-II): from individual species to whole genera.</title>
        <authorList>
            <person name="Goeker M."/>
        </authorList>
    </citation>
    <scope>NUCLEOTIDE SEQUENCE [LARGE SCALE GENOMIC DNA]</scope>
    <source>
        <strain evidence="2 3">ATCC 51348</strain>
    </source>
</reference>
<dbReference type="Proteomes" id="UP000249646">
    <property type="component" value="Unassembled WGS sequence"/>
</dbReference>
<evidence type="ECO:0000256" key="1">
    <source>
        <dbReference type="SAM" id="Phobius"/>
    </source>
</evidence>